<proteinExistence type="predicted"/>
<dbReference type="Pfam" id="PF08905">
    <property type="entry name" value="DUF1850"/>
    <property type="match status" value="1"/>
</dbReference>
<dbReference type="PROSITE" id="PS51257">
    <property type="entry name" value="PROKAR_LIPOPROTEIN"/>
    <property type="match status" value="1"/>
</dbReference>
<dbReference type="RefSeq" id="WP_368503718.1">
    <property type="nucleotide sequence ID" value="NZ_CP162551.1"/>
</dbReference>
<protein>
    <submittedName>
        <fullName evidence="2">DUF1850 domain-containing protein</fullName>
    </submittedName>
</protein>
<dbReference type="EMBL" id="CP162551">
    <property type="protein sequence ID" value="XDI36250.1"/>
    <property type="molecule type" value="Genomic_DNA"/>
</dbReference>
<name>A0AB39BQL9_9BACI</name>
<gene>
    <name evidence="2" type="ORF">AB3N04_16315</name>
</gene>
<dbReference type="AlphaFoldDB" id="A0AB39BQL9"/>
<organism evidence="2">
    <name type="scientific">Alkalihalophilus sp. As8PL</name>
    <dbReference type="NCBI Taxonomy" id="3237103"/>
    <lineage>
        <taxon>Bacteria</taxon>
        <taxon>Bacillati</taxon>
        <taxon>Bacillota</taxon>
        <taxon>Bacilli</taxon>
        <taxon>Bacillales</taxon>
        <taxon>Bacillaceae</taxon>
        <taxon>Alkalihalophilus</taxon>
    </lineage>
</organism>
<keyword evidence="1" id="KW-0732">Signal</keyword>
<accession>A0AB39BQL9</accession>
<evidence type="ECO:0000256" key="1">
    <source>
        <dbReference type="SAM" id="SignalP"/>
    </source>
</evidence>
<evidence type="ECO:0000313" key="2">
    <source>
        <dbReference type="EMBL" id="XDI36250.1"/>
    </source>
</evidence>
<feature type="chain" id="PRO_5044294652" evidence="1">
    <location>
        <begin position="20"/>
        <end position="151"/>
    </location>
</feature>
<dbReference type="InterPro" id="IPR015001">
    <property type="entry name" value="DUF1850"/>
</dbReference>
<sequence length="151" mass="17563">MNRIIALTLILFFSLVACTHTSYTGHVQIQRTEEVVHSIPDINVGDRWTIKWIHSVEKTPWEETYEVSEDGSLQLVETVFYSFGAGVPHEKGSMTIEEGKIVSRDIDQEIEAFRWIHSHNAEFTIYLNDEILFQTEDLPHHEPLELIIEKR</sequence>
<feature type="signal peptide" evidence="1">
    <location>
        <begin position="1"/>
        <end position="19"/>
    </location>
</feature>
<reference evidence="2" key="1">
    <citation type="submission" date="2024-07" db="EMBL/GenBank/DDBJ databases">
        <title>Identification and characteristics of an arsenic-resistant bacterial isolate, which belongs to a novel species.</title>
        <authorList>
            <person name="Juszczyk A."/>
            <person name="Kowalczyk A."/>
            <person name="Was K."/>
            <person name="Kosowicz W."/>
            <person name="Budzyn A."/>
            <person name="Latowski D."/>
        </authorList>
    </citation>
    <scope>NUCLEOTIDE SEQUENCE</scope>
    <source>
        <strain evidence="2">As8PL</strain>
    </source>
</reference>